<comment type="caution">
    <text evidence="2">The sequence shown here is derived from an EMBL/GenBank/DDBJ whole genome shotgun (WGS) entry which is preliminary data.</text>
</comment>
<keyword evidence="1" id="KW-0472">Membrane</keyword>
<name>A0A916QHJ4_9BACL</name>
<organism evidence="2 3">
    <name type="scientific">Insulibacter thermoxylanivorax</name>
    <dbReference type="NCBI Taxonomy" id="2749268"/>
    <lineage>
        <taxon>Bacteria</taxon>
        <taxon>Bacillati</taxon>
        <taxon>Bacillota</taxon>
        <taxon>Bacilli</taxon>
        <taxon>Bacillales</taxon>
        <taxon>Paenibacillaceae</taxon>
        <taxon>Insulibacter</taxon>
    </lineage>
</organism>
<protein>
    <submittedName>
        <fullName evidence="2">Uncharacterized protein</fullName>
    </submittedName>
</protein>
<keyword evidence="1" id="KW-0812">Transmembrane</keyword>
<evidence type="ECO:0000256" key="1">
    <source>
        <dbReference type="SAM" id="Phobius"/>
    </source>
</evidence>
<feature type="transmembrane region" description="Helical" evidence="1">
    <location>
        <begin position="36"/>
        <end position="53"/>
    </location>
</feature>
<keyword evidence="3" id="KW-1185">Reference proteome</keyword>
<reference evidence="2" key="1">
    <citation type="submission" date="2020-08" db="EMBL/GenBank/DDBJ databases">
        <authorList>
            <person name="Uke A."/>
            <person name="Chhe C."/>
            <person name="Baramee S."/>
            <person name="Kosugi A."/>
        </authorList>
    </citation>
    <scope>NUCLEOTIDE SEQUENCE</scope>
    <source>
        <strain evidence="2">DA-C8</strain>
    </source>
</reference>
<dbReference type="EMBL" id="BMAQ01000033">
    <property type="protein sequence ID" value="GFR39093.1"/>
    <property type="molecule type" value="Genomic_DNA"/>
</dbReference>
<gene>
    <name evidence="2" type="ORF">PRECH8_23890</name>
</gene>
<sequence length="54" mass="6654">MQKFWFRIRYTVKTVCFPLIILQFIRTLIFPTPFDVLLLFLLFLVYVGFLMEVY</sequence>
<proteinExistence type="predicted"/>
<keyword evidence="1" id="KW-1133">Transmembrane helix</keyword>
<dbReference type="AlphaFoldDB" id="A0A916QHJ4"/>
<reference evidence="2" key="2">
    <citation type="journal article" date="2021" name="Data Brief">
        <title>Draft genome sequence data of the facultative, thermophilic, xylanolytic bacterium Paenibacillus sp. strain DA-C8.</title>
        <authorList>
            <person name="Chhe C."/>
            <person name="Uke A."/>
            <person name="Baramee S."/>
            <person name="Ungkulpasvich U."/>
            <person name="Tachaapaikoon C."/>
            <person name="Pason P."/>
            <person name="Waeonukul R."/>
            <person name="Ratanakhanokchai K."/>
            <person name="Kosugi A."/>
        </authorList>
    </citation>
    <scope>NUCLEOTIDE SEQUENCE</scope>
    <source>
        <strain evidence="2">DA-C8</strain>
    </source>
</reference>
<dbReference type="RefSeq" id="WP_200967299.1">
    <property type="nucleotide sequence ID" value="NZ_BMAQ01000033.1"/>
</dbReference>
<accession>A0A916QHJ4</accession>
<dbReference type="Proteomes" id="UP000654993">
    <property type="component" value="Unassembled WGS sequence"/>
</dbReference>
<evidence type="ECO:0000313" key="3">
    <source>
        <dbReference type="Proteomes" id="UP000654993"/>
    </source>
</evidence>
<evidence type="ECO:0000313" key="2">
    <source>
        <dbReference type="EMBL" id="GFR39093.1"/>
    </source>
</evidence>